<keyword evidence="2" id="KW-1185">Reference proteome</keyword>
<proteinExistence type="predicted"/>
<dbReference type="EMBL" id="CAXAMN010011403">
    <property type="protein sequence ID" value="CAK9035171.1"/>
    <property type="molecule type" value="Genomic_DNA"/>
</dbReference>
<comment type="caution">
    <text evidence="1">The sequence shown here is derived from an EMBL/GenBank/DDBJ whole genome shotgun (WGS) entry which is preliminary data.</text>
</comment>
<evidence type="ECO:0000313" key="1">
    <source>
        <dbReference type="EMBL" id="CAK9035171.1"/>
    </source>
</evidence>
<sequence>MSADLTSVGKKHMPSTFRALEICWDESAGHGFCAMLSHGALQRRNADCGMPLESQGFGLVWGDETIETIGGSGVQVMYQGCCNSFVRERLAARATSDAVPVFLWLWWQMGPLALLILLGLWPTTAHSASSASAPVEAFVAYEAASRQRWDLIEARGAPDLARAQGLRAQALQSLQQIHTTSQRLALCLSRWPQLLALFILLASARWAALPPEVLVVVFLQCHYLQRQLSVLQHLRNQSFSAFEKLEALLRREEVLSIQEAPEPALLINLPLVLLAWREALELPRREVKWVLLRGLFGCSKNALSNCAVLAGAQVGSVGVHRLEHGVWVFA</sequence>
<gene>
    <name evidence="1" type="ORF">CCMP2556_LOCUS19802</name>
</gene>
<protein>
    <submittedName>
        <fullName evidence="1">Uncharacterized protein</fullName>
    </submittedName>
</protein>
<reference evidence="1 2" key="1">
    <citation type="submission" date="2024-02" db="EMBL/GenBank/DDBJ databases">
        <authorList>
            <person name="Chen Y."/>
            <person name="Shah S."/>
            <person name="Dougan E. K."/>
            <person name="Thang M."/>
            <person name="Chan C."/>
        </authorList>
    </citation>
    <scope>NUCLEOTIDE SEQUENCE [LARGE SCALE GENOMIC DNA]</scope>
</reference>
<dbReference type="Proteomes" id="UP001642484">
    <property type="component" value="Unassembled WGS sequence"/>
</dbReference>
<accession>A0ABP0L7N3</accession>
<organism evidence="1 2">
    <name type="scientific">Durusdinium trenchii</name>
    <dbReference type="NCBI Taxonomy" id="1381693"/>
    <lineage>
        <taxon>Eukaryota</taxon>
        <taxon>Sar</taxon>
        <taxon>Alveolata</taxon>
        <taxon>Dinophyceae</taxon>
        <taxon>Suessiales</taxon>
        <taxon>Symbiodiniaceae</taxon>
        <taxon>Durusdinium</taxon>
    </lineage>
</organism>
<evidence type="ECO:0000313" key="2">
    <source>
        <dbReference type="Proteomes" id="UP001642484"/>
    </source>
</evidence>
<name>A0ABP0L7N3_9DINO</name>